<comment type="caution">
    <text evidence="1">The sequence shown here is derived from an EMBL/GenBank/DDBJ whole genome shotgun (WGS) entry which is preliminary data.</text>
</comment>
<dbReference type="Proteomes" id="UP000247584">
    <property type="component" value="Unassembled WGS sequence"/>
</dbReference>
<evidence type="ECO:0000313" key="2">
    <source>
        <dbReference type="Proteomes" id="UP000247584"/>
    </source>
</evidence>
<gene>
    <name evidence="1" type="ORF">C8J23_11031</name>
</gene>
<keyword evidence="2" id="KW-1185">Reference proteome</keyword>
<evidence type="ECO:0008006" key="3">
    <source>
        <dbReference type="Google" id="ProtNLM"/>
    </source>
</evidence>
<dbReference type="GeneID" id="99798640"/>
<name>A0ABX5PPH4_9GAMM</name>
<protein>
    <recommendedName>
        <fullName evidence="3">HlyD family efflux transporter periplasmic adaptor subunit</fullName>
    </recommendedName>
</protein>
<evidence type="ECO:0000313" key="1">
    <source>
        <dbReference type="EMBL" id="PYE59010.1"/>
    </source>
</evidence>
<proteinExistence type="predicted"/>
<dbReference type="RefSeq" id="WP_224865825.1">
    <property type="nucleotide sequence ID" value="NZ_BMXX01000011.1"/>
</dbReference>
<organism evidence="1 2">
    <name type="scientific">Shewanella chilikensis</name>
    <dbReference type="NCBI Taxonomy" id="558541"/>
    <lineage>
        <taxon>Bacteria</taxon>
        <taxon>Pseudomonadati</taxon>
        <taxon>Pseudomonadota</taxon>
        <taxon>Gammaproteobacteria</taxon>
        <taxon>Alteromonadales</taxon>
        <taxon>Shewanellaceae</taxon>
        <taxon>Shewanella</taxon>
    </lineage>
</organism>
<dbReference type="EMBL" id="QJSY01000010">
    <property type="protein sequence ID" value="PYE59010.1"/>
    <property type="molecule type" value="Genomic_DNA"/>
</dbReference>
<reference evidence="1 2" key="1">
    <citation type="submission" date="2018-06" db="EMBL/GenBank/DDBJ databases">
        <title>Genomic Encyclopedia of Type Strains, Phase III (KMG-III): the genomes of soil and plant-associated and newly described type strains.</title>
        <authorList>
            <person name="Whitman W."/>
        </authorList>
    </citation>
    <scope>NUCLEOTIDE SEQUENCE [LARGE SCALE GENOMIC DNA]</scope>
    <source>
        <strain evidence="1 2">JC5</strain>
    </source>
</reference>
<accession>A0ABX5PPH4</accession>
<sequence>MSYSHPHTAMGSQMYITTPRSPSVRGKVIDVPVTPNKLLKEGEWLFRVNPTPYQTEVTRL</sequence>